<keyword evidence="2" id="KW-0472">Membrane</keyword>
<dbReference type="OrthoDB" id="5327148at2759"/>
<accession>A0A1Y2F4T7</accession>
<protein>
    <submittedName>
        <fullName evidence="3">Uncharacterized protein</fullName>
    </submittedName>
</protein>
<gene>
    <name evidence="3" type="ORF">BCR35DRAFT_304953</name>
</gene>
<reference evidence="3 4" key="1">
    <citation type="submission" date="2016-07" db="EMBL/GenBank/DDBJ databases">
        <title>Pervasive Adenine N6-methylation of Active Genes in Fungi.</title>
        <authorList>
            <consortium name="DOE Joint Genome Institute"/>
            <person name="Mondo S.J."/>
            <person name="Dannebaum R.O."/>
            <person name="Kuo R.C."/>
            <person name="Labutti K."/>
            <person name="Haridas S."/>
            <person name="Kuo A."/>
            <person name="Salamov A."/>
            <person name="Ahrendt S.R."/>
            <person name="Lipzen A."/>
            <person name="Sullivan W."/>
            <person name="Andreopoulos W.B."/>
            <person name="Clum A."/>
            <person name="Lindquist E."/>
            <person name="Daum C."/>
            <person name="Ramamoorthy G.K."/>
            <person name="Gryganskyi A."/>
            <person name="Culley D."/>
            <person name="Magnuson J.K."/>
            <person name="James T.Y."/>
            <person name="O'Malley M.A."/>
            <person name="Stajich J.E."/>
            <person name="Spatafora J.W."/>
            <person name="Visel A."/>
            <person name="Grigoriev I.V."/>
        </authorList>
    </citation>
    <scope>NUCLEOTIDE SEQUENCE [LARGE SCALE GENOMIC DNA]</scope>
    <source>
        <strain evidence="3 4">62-1032</strain>
    </source>
</reference>
<keyword evidence="2" id="KW-0812">Transmembrane</keyword>
<keyword evidence="2" id="KW-1133">Transmembrane helix</keyword>
<dbReference type="STRING" id="106004.A0A1Y2F4T7"/>
<sequence>MAFLTKSSLTFCTLNFLRLLSVVAILLALSGEIVTMVSDLKGVEATKSTSTTSSTTTSASTSTATTKLIRRELSPAPSFLASEGSLSLSSPTAMATLVRRKHLKREVRTSSSETSTTVMTASARASTPTTSAAASAETSSCAYIGETSVPKQVGGILFSTLERIFCALILIFALLAEIPPHSRFTQRFWTYCFPPFGESFGTGVLGVVQVFVGCSALSHSNQQFPLVAFWFLFIVGFLNILFGLAFGASLKSLRSIFPSPSSPSQPSGLKSLRMNAAPHAGAPSSYFAFEGEGPAPPAPVASKSKKERKPVVISPPMSQAPAPPVYQGQGREE</sequence>
<evidence type="ECO:0000256" key="1">
    <source>
        <dbReference type="SAM" id="MobiDB-lite"/>
    </source>
</evidence>
<dbReference type="AlphaFoldDB" id="A0A1Y2F4T7"/>
<evidence type="ECO:0000313" key="3">
    <source>
        <dbReference type="EMBL" id="ORY78920.1"/>
    </source>
</evidence>
<dbReference type="EMBL" id="MCGR01000028">
    <property type="protein sequence ID" value="ORY78920.1"/>
    <property type="molecule type" value="Genomic_DNA"/>
</dbReference>
<feature type="region of interest" description="Disordered" evidence="1">
    <location>
        <begin position="287"/>
        <end position="333"/>
    </location>
</feature>
<evidence type="ECO:0000256" key="2">
    <source>
        <dbReference type="SAM" id="Phobius"/>
    </source>
</evidence>
<keyword evidence="4" id="KW-1185">Reference proteome</keyword>
<name>A0A1Y2F4T7_9BASI</name>
<organism evidence="3 4">
    <name type="scientific">Leucosporidium creatinivorum</name>
    <dbReference type="NCBI Taxonomy" id="106004"/>
    <lineage>
        <taxon>Eukaryota</taxon>
        <taxon>Fungi</taxon>
        <taxon>Dikarya</taxon>
        <taxon>Basidiomycota</taxon>
        <taxon>Pucciniomycotina</taxon>
        <taxon>Microbotryomycetes</taxon>
        <taxon>Leucosporidiales</taxon>
        <taxon>Leucosporidium</taxon>
    </lineage>
</organism>
<dbReference type="Proteomes" id="UP000193467">
    <property type="component" value="Unassembled WGS sequence"/>
</dbReference>
<feature type="transmembrane region" description="Helical" evidence="2">
    <location>
        <begin position="12"/>
        <end position="31"/>
    </location>
</feature>
<feature type="transmembrane region" description="Helical" evidence="2">
    <location>
        <begin position="156"/>
        <end position="176"/>
    </location>
</feature>
<comment type="caution">
    <text evidence="3">The sequence shown here is derived from an EMBL/GenBank/DDBJ whole genome shotgun (WGS) entry which is preliminary data.</text>
</comment>
<evidence type="ECO:0000313" key="4">
    <source>
        <dbReference type="Proteomes" id="UP000193467"/>
    </source>
</evidence>
<feature type="transmembrane region" description="Helical" evidence="2">
    <location>
        <begin position="188"/>
        <end position="212"/>
    </location>
</feature>
<proteinExistence type="predicted"/>
<feature type="transmembrane region" description="Helical" evidence="2">
    <location>
        <begin position="224"/>
        <end position="246"/>
    </location>
</feature>
<dbReference type="InParanoid" id="A0A1Y2F4T7"/>